<dbReference type="Proteomes" id="UP001314205">
    <property type="component" value="Unassembled WGS sequence"/>
</dbReference>
<dbReference type="GO" id="GO:0000956">
    <property type="term" value="P:nuclear-transcribed mRNA catabolic process"/>
    <property type="evidence" value="ECO:0007669"/>
    <property type="project" value="TreeGrafter"/>
</dbReference>
<dbReference type="GO" id="GO:0005829">
    <property type="term" value="C:cytosol"/>
    <property type="evidence" value="ECO:0007669"/>
    <property type="project" value="TreeGrafter"/>
</dbReference>
<comment type="subcellular location">
    <subcellularLocation>
        <location evidence="2">Nucleus</location>
    </subcellularLocation>
</comment>
<dbReference type="InterPro" id="IPR039039">
    <property type="entry name" value="RAI1-like_fam"/>
</dbReference>
<keyword evidence="2" id="KW-0694">RNA-binding</keyword>
<dbReference type="PANTHER" id="PTHR12395">
    <property type="entry name" value="DOM-3 RELATED"/>
    <property type="match status" value="1"/>
</dbReference>
<keyword evidence="2" id="KW-0479">Metal-binding</keyword>
<organism evidence="4 5">
    <name type="scientific">Parnassius mnemosyne</name>
    <name type="common">clouded apollo</name>
    <dbReference type="NCBI Taxonomy" id="213953"/>
    <lineage>
        <taxon>Eukaryota</taxon>
        <taxon>Metazoa</taxon>
        <taxon>Ecdysozoa</taxon>
        <taxon>Arthropoda</taxon>
        <taxon>Hexapoda</taxon>
        <taxon>Insecta</taxon>
        <taxon>Pterygota</taxon>
        <taxon>Neoptera</taxon>
        <taxon>Endopterygota</taxon>
        <taxon>Lepidoptera</taxon>
        <taxon>Glossata</taxon>
        <taxon>Ditrysia</taxon>
        <taxon>Papilionoidea</taxon>
        <taxon>Papilionidae</taxon>
        <taxon>Parnassiinae</taxon>
        <taxon>Parnassini</taxon>
        <taxon>Parnassius</taxon>
        <taxon>Driopa</taxon>
    </lineage>
</organism>
<evidence type="ECO:0000313" key="5">
    <source>
        <dbReference type="Proteomes" id="UP001314205"/>
    </source>
</evidence>
<dbReference type="InterPro" id="IPR013961">
    <property type="entry name" value="RAI1"/>
</dbReference>
<keyword evidence="2" id="KW-0547">Nucleotide-binding</keyword>
<comment type="function">
    <text evidence="2">Decapping enzyme for NAD-capped RNAs: specifically hydrolyzes the nicotinamide adenine dinucleotide (NAD) cap from a subset of RNAs by removing the entire NAD moiety from the 5'-end of an NAD-capped RNA.</text>
</comment>
<dbReference type="AlphaFoldDB" id="A0AAV1LXP9"/>
<comment type="cofactor">
    <cofactor evidence="2">
        <name>a divalent metal cation</name>
        <dbReference type="ChEBI" id="CHEBI:60240"/>
    </cofactor>
</comment>
<dbReference type="PANTHER" id="PTHR12395:SF9">
    <property type="entry name" value="DECAPPING AND EXORIBONUCLEASE PROTEIN"/>
    <property type="match status" value="1"/>
</dbReference>
<dbReference type="EC" id="3.6.1.-" evidence="2"/>
<dbReference type="GO" id="GO:0046872">
    <property type="term" value="F:metal ion binding"/>
    <property type="evidence" value="ECO:0007669"/>
    <property type="project" value="UniProtKB-KW"/>
</dbReference>
<name>A0AAV1LXP9_9NEOP</name>
<dbReference type="GO" id="GO:0004518">
    <property type="term" value="F:nuclease activity"/>
    <property type="evidence" value="ECO:0007669"/>
    <property type="project" value="UniProtKB-KW"/>
</dbReference>
<reference evidence="4 5" key="1">
    <citation type="submission" date="2023-11" db="EMBL/GenBank/DDBJ databases">
        <authorList>
            <person name="Hedman E."/>
            <person name="Englund M."/>
            <person name="Stromberg M."/>
            <person name="Nyberg Akerstrom W."/>
            <person name="Nylinder S."/>
            <person name="Jareborg N."/>
            <person name="Kallberg Y."/>
            <person name="Kronander E."/>
        </authorList>
    </citation>
    <scope>NUCLEOTIDE SEQUENCE [LARGE SCALE GENOMIC DNA]</scope>
</reference>
<dbReference type="GO" id="GO:0110155">
    <property type="term" value="P:NAD-cap decapping"/>
    <property type="evidence" value="ECO:0007669"/>
    <property type="project" value="TreeGrafter"/>
</dbReference>
<dbReference type="GO" id="GO:0000166">
    <property type="term" value="F:nucleotide binding"/>
    <property type="evidence" value="ECO:0007669"/>
    <property type="project" value="UniProtKB-KW"/>
</dbReference>
<evidence type="ECO:0000256" key="1">
    <source>
        <dbReference type="ARBA" id="ARBA00006562"/>
    </source>
</evidence>
<protein>
    <recommendedName>
        <fullName evidence="2">Decapping nuclease</fullName>
        <ecNumber evidence="2">3.6.1.-</ecNumber>
    </recommendedName>
</protein>
<dbReference type="EMBL" id="CAVLGL010000115">
    <property type="protein sequence ID" value="CAK1599804.1"/>
    <property type="molecule type" value="Genomic_DNA"/>
</dbReference>
<keyword evidence="2" id="KW-0539">Nucleus</keyword>
<keyword evidence="2" id="KW-0540">Nuclease</keyword>
<accession>A0AAV1LXP9</accession>
<gene>
    <name evidence="4" type="ORF">PARMNEM_LOCUS18644</name>
</gene>
<evidence type="ECO:0000256" key="2">
    <source>
        <dbReference type="RuleBase" id="RU367113"/>
    </source>
</evidence>
<keyword evidence="5" id="KW-1185">Reference proteome</keyword>
<keyword evidence="2" id="KW-0378">Hydrolase</keyword>
<sequence>MKRNNKYPKSRNKFKHPKEIENFQSRFMALSKPYIIGYMSVDEARQYHFNLSQLKYLTKIPTGRIHFNLNHNIDAPSKRTTDNNNEMINLLLQYLLDQRECLNLISKKIDFICYRRTLISIMCNAFDEVEPLLISACLYNGSIYLCTLDTLQEIMKRKSRTKEEEKFCAWGYKFEQYLLSDSPNTCPNIERPVIENEEFSLFYYASLGSYNLIYGAQIDGMLATNGAVPNPPANLNTESNLNYLRNNEYLELKTNRHLMNQRQERNFRRYKMLRCWCQCYLANLKGLLVGFRNEEGIVERLQWYEQQEIIKYCKNEWNPETALNYLNYFLSYIKNCLTQKTCTGPVTLNFQLNSDKTINVIENSIYEILPQWYTTN</sequence>
<evidence type="ECO:0000259" key="3">
    <source>
        <dbReference type="Pfam" id="PF08652"/>
    </source>
</evidence>
<proteinExistence type="inferred from homology"/>
<dbReference type="GO" id="GO:0034353">
    <property type="term" value="F:mRNA 5'-diphosphatase activity"/>
    <property type="evidence" value="ECO:0007669"/>
    <property type="project" value="TreeGrafter"/>
</dbReference>
<dbReference type="GO" id="GO:0003723">
    <property type="term" value="F:RNA binding"/>
    <property type="evidence" value="ECO:0007669"/>
    <property type="project" value="UniProtKB-KW"/>
</dbReference>
<dbReference type="GO" id="GO:0005634">
    <property type="term" value="C:nucleus"/>
    <property type="evidence" value="ECO:0007669"/>
    <property type="project" value="UniProtKB-SubCell"/>
</dbReference>
<comment type="similarity">
    <text evidence="1 2">Belongs to the DXO/Dom3Z family.</text>
</comment>
<feature type="domain" description="RAI1-like" evidence="3">
    <location>
        <begin position="32"/>
        <end position="373"/>
    </location>
</feature>
<dbReference type="Pfam" id="PF08652">
    <property type="entry name" value="RAI1"/>
    <property type="match status" value="1"/>
</dbReference>
<comment type="caution">
    <text evidence="4">The sequence shown here is derived from an EMBL/GenBank/DDBJ whole genome shotgun (WGS) entry which is preliminary data.</text>
</comment>
<evidence type="ECO:0000313" key="4">
    <source>
        <dbReference type="EMBL" id="CAK1599804.1"/>
    </source>
</evidence>